<keyword evidence="2" id="KW-0227">DNA damage</keyword>
<dbReference type="OrthoDB" id="342264at2759"/>
<keyword evidence="3" id="KW-0539">Nucleus</keyword>
<dbReference type="GO" id="GO:0006974">
    <property type="term" value="P:DNA damage response"/>
    <property type="evidence" value="ECO:0007669"/>
    <property type="project" value="UniProtKB-KW"/>
</dbReference>
<organism evidence="6 7">
    <name type="scientific">Vanilla planifolia</name>
    <name type="common">Vanilla</name>
    <dbReference type="NCBI Taxonomy" id="51239"/>
    <lineage>
        <taxon>Eukaryota</taxon>
        <taxon>Viridiplantae</taxon>
        <taxon>Streptophyta</taxon>
        <taxon>Embryophyta</taxon>
        <taxon>Tracheophyta</taxon>
        <taxon>Spermatophyta</taxon>
        <taxon>Magnoliopsida</taxon>
        <taxon>Liliopsida</taxon>
        <taxon>Asparagales</taxon>
        <taxon>Orchidaceae</taxon>
        <taxon>Vanilloideae</taxon>
        <taxon>Vanilleae</taxon>
        <taxon>Vanilla</taxon>
    </lineage>
</organism>
<evidence type="ECO:0000313" key="7">
    <source>
        <dbReference type="Proteomes" id="UP000639772"/>
    </source>
</evidence>
<dbReference type="InterPro" id="IPR036420">
    <property type="entry name" value="BRCT_dom_sf"/>
</dbReference>
<accession>A0A835URX4</accession>
<evidence type="ECO:0000256" key="4">
    <source>
        <dbReference type="SAM" id="MobiDB-lite"/>
    </source>
</evidence>
<dbReference type="Pfam" id="PF16770">
    <property type="entry name" value="RTT107_BRCT_5"/>
    <property type="match status" value="1"/>
</dbReference>
<comment type="subcellular location">
    <subcellularLocation>
        <location evidence="1">Nucleus</location>
    </subcellularLocation>
</comment>
<feature type="compositionally biased region" description="Basic residues" evidence="4">
    <location>
        <begin position="533"/>
        <end position="552"/>
    </location>
</feature>
<dbReference type="PANTHER" id="PTHR23196">
    <property type="entry name" value="PAX TRANSCRIPTION ACTIVATION DOMAIN INTERACTING PROTEIN"/>
    <property type="match status" value="1"/>
</dbReference>
<dbReference type="EMBL" id="JADCNM010000008">
    <property type="protein sequence ID" value="KAG0471713.1"/>
    <property type="molecule type" value="Genomic_DNA"/>
</dbReference>
<gene>
    <name evidence="6" type="ORF">HPP92_016259</name>
</gene>
<dbReference type="Gene3D" id="3.40.50.10190">
    <property type="entry name" value="BRCT domain"/>
    <property type="match status" value="2"/>
</dbReference>
<evidence type="ECO:0000256" key="2">
    <source>
        <dbReference type="ARBA" id="ARBA00022763"/>
    </source>
</evidence>
<dbReference type="InterPro" id="IPR051579">
    <property type="entry name" value="DDR_Transcriptional_Reg"/>
</dbReference>
<sequence length="1237" mass="136441">MPSAAVGGDTQVFDLDSPRSVNEDSGCGDGDRFLAGDALPNDYEETERLYDSGEDDVVGSEDWGETQVLDDFEETSFPEGVDVEVGPVTERTELPRDVEMLVDGFGAEGRSGVGIEDGKLVDADDSTDGEEECGSGGPDVRSFGFDAAPGRTESSESNLVEEIYKQNHGKAENNQIEMNSNKMDAFLSSESDPNCVGTKDNVIVLDHDTENSMHIMCSRTHEFKTRLTKPAVKNRCSENIHFQDEETTKRSDVDNWELSSHAVHCVESATGLSYISSQEPGIQSQANALCVVDEFLFENDLGLSQDDNNGKASILKSPPTANLKRSQVFASMSYRSSNGNLQAYEWIDSLENEGGCELFKQKKCSFFGDKGVKPCLHDLSSVIKLGDPEVVIVDTNKSNAEGIKSGALQNLTLTCSASHLKNLDAKRHILEVRSEKKIFSEMNKQSVLELEHLDRSEVDNTAGFYDIGPATQMAAEAIQALCCGSIEYEGLNPTSNNGKLAASKVGKSKKTRLKNIPKQKIGYRSPNAENNMKHSKHQQSVHSKSRAKRCNSFKKESTDLRMNGILEESVVGMTTKMKMKKKSEEIYETVSMQENRNFAASVDGEVAQNVIDSSIGQIVKPPILMTPSRQPSVNETCNVRTSNVYTSPIACRTRHSKAVKLSKLQTINHRNNASIFEVCERGTTKTADELGSNASEASDAHECSTSFKKTVPDIRSSSHAGTRYKARMNTETGVSDDKDTDRKPKRRKMDHIVLKNKACISKTDSSSKLVDVVSPNVVNTSFKKIKNGILIRSIAEILDTARRKKRSVSSSNKFKSKELASNVGKTQKTSGITLRSSMLTDLLKPYIANDSHFRVQQNKLAFERTTCSVSAMKPSVDPDSDKSDDSRSRLLAEVVLEKTKSNGLSNGEGQSSFLGFGYAGQPKGSHNGKGQPMLEGLLSGKEISNLSCSPKMDTNTVSPIYVSQDTSLISCAKSLCKSSRELIRLEASEITKKWKLKDMRKRKDMSSFLVCFSRHLGGEVIKQQKKILSRLGIQVVSSSLEATHFVADKFVRTRNMLEAIAMGKPVVTPMWLESCGQASCYIDEKNYILRDAKKEKEIGFNMPNSLARAHQYPLLQGRSVLITPRTKPNQDLIYSLVTAAQGQPLKQLGRFMAKKDKLPDDLLILSSEEDFAACVPYLEKGAAVFSSELLLNGIVVQKLEFARHRLFLDQVKKTRSTLWLRGNDGEQFLPVKKCRLA</sequence>
<feature type="region of interest" description="Disordered" evidence="4">
    <location>
        <begin position="500"/>
        <end position="552"/>
    </location>
</feature>
<dbReference type="CDD" id="cd17744">
    <property type="entry name" value="BRCT_MDC1_rpt1"/>
    <property type="match status" value="1"/>
</dbReference>
<dbReference type="Pfam" id="PF16589">
    <property type="entry name" value="BRCT_2"/>
    <property type="match status" value="1"/>
</dbReference>
<dbReference type="SUPFAM" id="SSF52113">
    <property type="entry name" value="BRCT domain"/>
    <property type="match status" value="1"/>
</dbReference>
<feature type="domain" description="BRCT" evidence="5">
    <location>
        <begin position="1000"/>
        <end position="1089"/>
    </location>
</feature>
<protein>
    <recommendedName>
        <fullName evidence="5">BRCT domain-containing protein</fullName>
    </recommendedName>
</protein>
<dbReference type="GO" id="GO:0005634">
    <property type="term" value="C:nucleus"/>
    <property type="evidence" value="ECO:0007669"/>
    <property type="project" value="UniProtKB-SubCell"/>
</dbReference>
<feature type="region of interest" description="Disordered" evidence="4">
    <location>
        <begin position="1"/>
        <end position="40"/>
    </location>
</feature>
<evidence type="ECO:0000313" key="6">
    <source>
        <dbReference type="EMBL" id="KAG0471713.1"/>
    </source>
</evidence>
<name>A0A835URX4_VANPL</name>
<comment type="caution">
    <text evidence="6">The sequence shown here is derived from an EMBL/GenBank/DDBJ whole genome shotgun (WGS) entry which is preliminary data.</text>
</comment>
<dbReference type="SMART" id="SM00292">
    <property type="entry name" value="BRCT"/>
    <property type="match status" value="1"/>
</dbReference>
<proteinExistence type="predicted"/>
<feature type="region of interest" description="Disordered" evidence="4">
    <location>
        <begin position="728"/>
        <end position="747"/>
    </location>
</feature>
<feature type="compositionally biased region" description="Basic residues" evidence="4">
    <location>
        <begin position="506"/>
        <end position="517"/>
    </location>
</feature>
<dbReference type="CDD" id="cd18432">
    <property type="entry name" value="BRCT_PAXIP1_rpt6_like"/>
    <property type="match status" value="1"/>
</dbReference>
<dbReference type="AlphaFoldDB" id="A0A835URX4"/>
<evidence type="ECO:0000256" key="1">
    <source>
        <dbReference type="ARBA" id="ARBA00004123"/>
    </source>
</evidence>
<dbReference type="InterPro" id="IPR001357">
    <property type="entry name" value="BRCT_dom"/>
</dbReference>
<dbReference type="PANTHER" id="PTHR23196:SF1">
    <property type="entry name" value="PAX-INTERACTING PROTEIN 1"/>
    <property type="match status" value="1"/>
</dbReference>
<evidence type="ECO:0000259" key="5">
    <source>
        <dbReference type="PROSITE" id="PS50172"/>
    </source>
</evidence>
<dbReference type="Proteomes" id="UP000639772">
    <property type="component" value="Unassembled WGS sequence"/>
</dbReference>
<dbReference type="PROSITE" id="PS50172">
    <property type="entry name" value="BRCT"/>
    <property type="match status" value="1"/>
</dbReference>
<feature type="compositionally biased region" description="Acidic residues" evidence="4">
    <location>
        <begin position="123"/>
        <end position="133"/>
    </location>
</feature>
<reference evidence="6 7" key="1">
    <citation type="journal article" date="2020" name="Nat. Food">
        <title>A phased Vanilla planifolia genome enables genetic improvement of flavour and production.</title>
        <authorList>
            <person name="Hasing T."/>
            <person name="Tang H."/>
            <person name="Brym M."/>
            <person name="Khazi F."/>
            <person name="Huang T."/>
            <person name="Chambers A.H."/>
        </authorList>
    </citation>
    <scope>NUCLEOTIDE SEQUENCE [LARGE SCALE GENOMIC DNA]</scope>
    <source>
        <tissue evidence="6">Leaf</tissue>
    </source>
</reference>
<evidence type="ECO:0000256" key="3">
    <source>
        <dbReference type="ARBA" id="ARBA00023242"/>
    </source>
</evidence>
<feature type="region of interest" description="Disordered" evidence="4">
    <location>
        <begin position="113"/>
        <end position="142"/>
    </location>
</feature>